<protein>
    <submittedName>
        <fullName evidence="1">Disease resistance protein</fullName>
    </submittedName>
</protein>
<gene>
    <name evidence="1" type="ORF">KPL71_014088</name>
</gene>
<keyword evidence="2" id="KW-1185">Reference proteome</keyword>
<evidence type="ECO:0000313" key="1">
    <source>
        <dbReference type="EMBL" id="KAH9750948.1"/>
    </source>
</evidence>
<comment type="caution">
    <text evidence="1">The sequence shown here is derived from an EMBL/GenBank/DDBJ whole genome shotgun (WGS) entry which is preliminary data.</text>
</comment>
<dbReference type="EMBL" id="CM039174">
    <property type="protein sequence ID" value="KAH9750948.1"/>
    <property type="molecule type" value="Genomic_DNA"/>
</dbReference>
<sequence>MEIVAVSVSAVAEKLVGPIRRKISYVSHHQSYVEELSQVLTRLKYEKEDVRSAVDYAMRKGEEVYEDVKCWLSHVDRFTENVEAILADEGEAKKPCFLGLCPNLFKRYNLSKQAGKAAREGFDLLAKGNFNTTSYTPAPEWTETLHLGGYEQFESRMPTFWDIMEALKDDNINVIGVYGLGGVGKTTLVKQVARQVMEDKLFDEVVMVVVSQKPDYKAIQNEIAGALGLFLGEREDVSERAHLLRQRLKASRVLVILDDVWNRLDLDAVGIPYKNIDNEIKDDRRRCATLLTSRRKDLLYNEMNSQKNFLINVLSGQEAVQLFEKMAGVFEGPLDFQNLAIKIARECGGLPIAITTVATALRNKSLFVWKDALLQLRRPNHHDISGLHSSVYSSIKLSYNFLKSQEAQSLFLLCSLLNDGRRIPIDDLLRCAMGLDLFSDVFSLEEARRRMHRLIDDLRASCLLLDGDNKDYVKMHDFVHDIAVSTARDKHMFNIQNVADLKEVLEDLMQKDPIAISLPCRDIQELPERLECPKLKLFFLFSKKLSLVIPDLFFEGVPNLQVLSLNGFHFPSLPSTLGWLINLQTLSFECCVLGDVATVGFLKKLVILSFRNSHIEQLPEEIGQLTRLKLLDLSNCSKLKSIRPNVISNLPRLEELYMGNSFTHWEVKGQNNASLAELNQLSRLTTLEMHILDAQVMPQELFSVGLERYKIFLGDVWSWTGKYETSRTLKLKLDNRMHLEHGIKMLLRRTEDLHLDKLNGFQNVLHELDGEGFPRLKHLLVQNASDILNIVSSMEGAACNAFPLLESLSLHNLINLEKLCHGQLTEDCSFRSLSIIKVQNCGKLKHLFSFSIAKNLLKLKEIEVTDCKNLEMLVGVESEKHVPANESVRRIYFTQLCSLALREVPKLTSLGLNLETATTTSEIVGDDDCDEALFNDKVIFPCLEKLELFSTNIKKIWPDRFLATFSCQNLTYMIVDCCGDLKFLFLSSMVNHLVQLKELKIRDCVSMEGVVNDTGLAKEAKMTEMVFHSLVFLELNGLPKLTRFATGNSVQFPSLVKLFIDDCPNLEDSSLVVNVQK</sequence>
<name>A0ACB8K984_CITSI</name>
<dbReference type="Proteomes" id="UP000829398">
    <property type="component" value="Chromosome 5"/>
</dbReference>
<evidence type="ECO:0000313" key="2">
    <source>
        <dbReference type="Proteomes" id="UP000829398"/>
    </source>
</evidence>
<organism evidence="1 2">
    <name type="scientific">Citrus sinensis</name>
    <name type="common">Sweet orange</name>
    <name type="synonym">Citrus aurantium var. sinensis</name>
    <dbReference type="NCBI Taxonomy" id="2711"/>
    <lineage>
        <taxon>Eukaryota</taxon>
        <taxon>Viridiplantae</taxon>
        <taxon>Streptophyta</taxon>
        <taxon>Embryophyta</taxon>
        <taxon>Tracheophyta</taxon>
        <taxon>Spermatophyta</taxon>
        <taxon>Magnoliopsida</taxon>
        <taxon>eudicotyledons</taxon>
        <taxon>Gunneridae</taxon>
        <taxon>Pentapetalae</taxon>
        <taxon>rosids</taxon>
        <taxon>malvids</taxon>
        <taxon>Sapindales</taxon>
        <taxon>Rutaceae</taxon>
        <taxon>Aurantioideae</taxon>
        <taxon>Citrus</taxon>
    </lineage>
</organism>
<reference evidence="2" key="1">
    <citation type="journal article" date="2023" name="Hortic. Res.">
        <title>A chromosome-level phased genome enabling allele-level studies in sweet orange: a case study on citrus Huanglongbing tolerance.</title>
        <authorList>
            <person name="Wu B."/>
            <person name="Yu Q."/>
            <person name="Deng Z."/>
            <person name="Duan Y."/>
            <person name="Luo F."/>
            <person name="Gmitter F. Jr."/>
        </authorList>
    </citation>
    <scope>NUCLEOTIDE SEQUENCE [LARGE SCALE GENOMIC DNA]</scope>
    <source>
        <strain evidence="2">cv. Valencia</strain>
    </source>
</reference>
<proteinExistence type="predicted"/>
<accession>A0ACB8K984</accession>